<proteinExistence type="predicted"/>
<comment type="caution">
    <text evidence="2">The sequence shown here is derived from an EMBL/GenBank/DDBJ whole genome shotgun (WGS) entry which is preliminary data.</text>
</comment>
<keyword evidence="1" id="KW-0472">Membrane</keyword>
<accession>A0A916YZ43</accession>
<evidence type="ECO:0000313" key="3">
    <source>
        <dbReference type="Proteomes" id="UP000612349"/>
    </source>
</evidence>
<reference evidence="2" key="1">
    <citation type="journal article" date="2014" name="Int. J. Syst. Evol. Microbiol.">
        <title>Complete genome sequence of Corynebacterium casei LMG S-19264T (=DSM 44701T), isolated from a smear-ripened cheese.</title>
        <authorList>
            <consortium name="US DOE Joint Genome Institute (JGI-PGF)"/>
            <person name="Walter F."/>
            <person name="Albersmeier A."/>
            <person name="Kalinowski J."/>
            <person name="Ruckert C."/>
        </authorList>
    </citation>
    <scope>NUCLEOTIDE SEQUENCE</scope>
    <source>
        <strain evidence="2">CGMCC 1.15360</strain>
    </source>
</reference>
<dbReference type="AlphaFoldDB" id="A0A916YZ43"/>
<keyword evidence="1" id="KW-0812">Transmembrane</keyword>
<name>A0A916YZ43_9SPHN</name>
<keyword evidence="3" id="KW-1185">Reference proteome</keyword>
<feature type="transmembrane region" description="Helical" evidence="1">
    <location>
        <begin position="20"/>
        <end position="39"/>
    </location>
</feature>
<evidence type="ECO:0000256" key="1">
    <source>
        <dbReference type="SAM" id="Phobius"/>
    </source>
</evidence>
<dbReference type="EMBL" id="BMIP01000003">
    <property type="protein sequence ID" value="GGD67524.1"/>
    <property type="molecule type" value="Genomic_DNA"/>
</dbReference>
<dbReference type="RefSeq" id="WP_268235813.1">
    <property type="nucleotide sequence ID" value="NZ_BMIP01000003.1"/>
</dbReference>
<sequence>MEKPDTINKARETYSSFVSWFKWGTIGVAILTAIVVLIIA</sequence>
<dbReference type="Proteomes" id="UP000612349">
    <property type="component" value="Unassembled WGS sequence"/>
</dbReference>
<keyword evidence="1" id="KW-1133">Transmembrane helix</keyword>
<reference evidence="2" key="2">
    <citation type="submission" date="2020-09" db="EMBL/GenBank/DDBJ databases">
        <authorList>
            <person name="Sun Q."/>
            <person name="Zhou Y."/>
        </authorList>
    </citation>
    <scope>NUCLEOTIDE SEQUENCE</scope>
    <source>
        <strain evidence="2">CGMCC 1.15360</strain>
    </source>
</reference>
<evidence type="ECO:0000313" key="2">
    <source>
        <dbReference type="EMBL" id="GGD67524.1"/>
    </source>
</evidence>
<evidence type="ECO:0008006" key="4">
    <source>
        <dbReference type="Google" id="ProtNLM"/>
    </source>
</evidence>
<dbReference type="InterPro" id="IPR036596">
    <property type="entry name" value="Cyt-C_aa3_sf"/>
</dbReference>
<protein>
    <recommendedName>
        <fullName evidence="4">Aa3-type cytochrome c oxidase subunit IV</fullName>
    </recommendedName>
</protein>
<gene>
    <name evidence="2" type="ORF">GCM10010990_16260</name>
</gene>
<dbReference type="SUPFAM" id="SSF81469">
    <property type="entry name" value="Bacterial aa3 type cytochrome c oxidase subunit IV"/>
    <property type="match status" value="1"/>
</dbReference>
<organism evidence="2 3">
    <name type="scientific">Croceicoccus mobilis</name>
    <dbReference type="NCBI Taxonomy" id="1703339"/>
    <lineage>
        <taxon>Bacteria</taxon>
        <taxon>Pseudomonadati</taxon>
        <taxon>Pseudomonadota</taxon>
        <taxon>Alphaproteobacteria</taxon>
        <taxon>Sphingomonadales</taxon>
        <taxon>Erythrobacteraceae</taxon>
        <taxon>Croceicoccus</taxon>
    </lineage>
</organism>